<dbReference type="InterPro" id="IPR023753">
    <property type="entry name" value="FAD/NAD-binding_dom"/>
</dbReference>
<dbReference type="PATRIC" id="fig|317.174.peg.1457"/>
<dbReference type="InterPro" id="IPR041117">
    <property type="entry name" value="SoxA_A3"/>
</dbReference>
<organism evidence="4 5">
    <name type="scientific">Pseudomonas syringae</name>
    <dbReference type="NCBI Taxonomy" id="317"/>
    <lineage>
        <taxon>Bacteria</taxon>
        <taxon>Pseudomonadati</taxon>
        <taxon>Pseudomonadota</taxon>
        <taxon>Gammaproteobacteria</taxon>
        <taxon>Pseudomonadales</taxon>
        <taxon>Pseudomonadaceae</taxon>
        <taxon>Pseudomonas</taxon>
    </lineage>
</organism>
<evidence type="ECO:0000313" key="5">
    <source>
        <dbReference type="Proteomes" id="UP000028643"/>
    </source>
</evidence>
<dbReference type="PIRSF" id="PIRSF037495">
    <property type="entry name" value="Opine_OX_OoxA/HcnB"/>
    <property type="match status" value="1"/>
</dbReference>
<dbReference type="Gene3D" id="1.10.10.1100">
    <property type="entry name" value="BFD-like [2Fe-2S]-binding domain"/>
    <property type="match status" value="1"/>
</dbReference>
<keyword evidence="1" id="KW-0560">Oxidoreductase</keyword>
<dbReference type="InterPro" id="IPR041854">
    <property type="entry name" value="BFD-like_2Fe2S-bd_dom_sf"/>
</dbReference>
<dbReference type="GO" id="GO:0016491">
    <property type="term" value="F:oxidoreductase activity"/>
    <property type="evidence" value="ECO:0007669"/>
    <property type="project" value="UniProtKB-KW"/>
</dbReference>
<dbReference type="AlphaFoldDB" id="A0A085VB36"/>
<protein>
    <submittedName>
        <fullName evidence="4">(2Fe-2S)-binding protein</fullName>
    </submittedName>
</protein>
<dbReference type="PANTHER" id="PTHR42949">
    <property type="entry name" value="ANAEROBIC GLYCEROL-3-PHOSPHATE DEHYDROGENASE SUBUNIT B"/>
    <property type="match status" value="1"/>
</dbReference>
<dbReference type="PANTHER" id="PTHR42949:SF3">
    <property type="entry name" value="ANAEROBIC GLYCEROL-3-PHOSPHATE DEHYDROGENASE SUBUNIT B"/>
    <property type="match status" value="1"/>
</dbReference>
<evidence type="ECO:0000259" key="2">
    <source>
        <dbReference type="Pfam" id="PF07992"/>
    </source>
</evidence>
<accession>A0A085VB36</accession>
<feature type="domain" description="FAD/NAD(P)-binding" evidence="2">
    <location>
        <begin position="7"/>
        <end position="127"/>
    </location>
</feature>
<dbReference type="CDD" id="cd19946">
    <property type="entry name" value="GlpA-like_Fer2_BFD-like"/>
    <property type="match status" value="1"/>
</dbReference>
<sequence>MNDQPVDLLIIGAGPAGMSAAIEASRLGLRVVVLDEQASPGGQIYRNIRSADARSCAVLGADYVAGGELAEAFMASAVDYRPGASVWQITPERRVHFLVDGGAEVLQARHLLIATGAFERPMPIPGWTLPGVMTAGAGQILLKSAALIPAGPVVLAGCGPLLYLLAVQYLRAGIAIQALVDTSSHGDALRSWRQLPGALRGWRDLLKGLRLLAQLKRAGVRHFRSARQLRVEGEGRATGLSFNCAGRPWTLPASLILLHQGVVPNTQISWSLRVEHDWNEQQACWVARRDADGQTSLPGIFIAGDGGAIGGASVARSQGRLAALTMAYQQQRIDQAQFKRLAKPWRQALGRENAARPLIDALYRPQAENRIPGDDVTVCRCEEVSAGAIRQYVDLGCLGPNQTKAFGRCGMGPCQGRMCGLTVTEIIAERRRISPAQVGYYRIRSPLKPITLKQLAAEKPSTECQSLINTTP</sequence>
<dbReference type="SUPFAM" id="SSF51905">
    <property type="entry name" value="FAD/NAD(P)-binding domain"/>
    <property type="match status" value="1"/>
</dbReference>
<dbReference type="InterPro" id="IPR036188">
    <property type="entry name" value="FAD/NAD-bd_sf"/>
</dbReference>
<gene>
    <name evidence="4" type="ORF">IV02_07155</name>
</gene>
<dbReference type="Pfam" id="PF17806">
    <property type="entry name" value="SO_alpha_A3"/>
    <property type="match status" value="1"/>
</dbReference>
<evidence type="ECO:0000313" key="4">
    <source>
        <dbReference type="EMBL" id="KFE52649.1"/>
    </source>
</evidence>
<comment type="caution">
    <text evidence="4">The sequence shown here is derived from an EMBL/GenBank/DDBJ whole genome shotgun (WGS) entry which is preliminary data.</text>
</comment>
<proteinExistence type="predicted"/>
<dbReference type="Proteomes" id="UP000028643">
    <property type="component" value="Unassembled WGS sequence"/>
</dbReference>
<evidence type="ECO:0000259" key="3">
    <source>
        <dbReference type="Pfam" id="PF17806"/>
    </source>
</evidence>
<dbReference type="PRINTS" id="PR00368">
    <property type="entry name" value="FADPNR"/>
</dbReference>
<dbReference type="Pfam" id="PF07992">
    <property type="entry name" value="Pyr_redox_2"/>
    <property type="match status" value="1"/>
</dbReference>
<reference evidence="4 5" key="1">
    <citation type="submission" date="2014-07" db="EMBL/GenBank/DDBJ databases">
        <title>Draft Genome Sequences of Environmental Pseudomonas syringae strains.</title>
        <authorList>
            <person name="Baltrus D.A."/>
            <person name="Berge O."/>
            <person name="Morris C."/>
        </authorList>
    </citation>
    <scope>NUCLEOTIDE SEQUENCE [LARGE SCALE GENOMIC DNA]</scope>
    <source>
        <strain evidence="4 5">CEB003</strain>
    </source>
</reference>
<feature type="domain" description="SoxA A3" evidence="3">
    <location>
        <begin position="382"/>
        <end position="458"/>
    </location>
</feature>
<dbReference type="InterPro" id="IPR051691">
    <property type="entry name" value="Metab_Enz_Cyan_OpOx_G3PDH"/>
</dbReference>
<dbReference type="InterPro" id="IPR017224">
    <property type="entry name" value="Opine_Oxase_asu/HCN_bsu"/>
</dbReference>
<dbReference type="Gene3D" id="3.50.50.60">
    <property type="entry name" value="FAD/NAD(P)-binding domain"/>
    <property type="match status" value="2"/>
</dbReference>
<dbReference type="RefSeq" id="WP_047573251.1">
    <property type="nucleotide sequence ID" value="NZ_JPQT01000096.1"/>
</dbReference>
<evidence type="ECO:0000256" key="1">
    <source>
        <dbReference type="ARBA" id="ARBA00023002"/>
    </source>
</evidence>
<dbReference type="PRINTS" id="PR00469">
    <property type="entry name" value="PNDRDTASEII"/>
</dbReference>
<name>A0A085VB36_PSESX</name>
<dbReference type="EMBL" id="JPQT01000096">
    <property type="protein sequence ID" value="KFE52649.1"/>
    <property type="molecule type" value="Genomic_DNA"/>
</dbReference>